<protein>
    <submittedName>
        <fullName evidence="1">Uncharacterized protein</fullName>
    </submittedName>
</protein>
<keyword evidence="2" id="KW-1185">Reference proteome</keyword>
<evidence type="ECO:0000313" key="2">
    <source>
        <dbReference type="Proteomes" id="UP000008312"/>
    </source>
</evidence>
<organism evidence="1">
    <name type="scientific">Blastocystis hominis</name>
    <dbReference type="NCBI Taxonomy" id="12968"/>
    <lineage>
        <taxon>Eukaryota</taxon>
        <taxon>Sar</taxon>
        <taxon>Stramenopiles</taxon>
        <taxon>Bigyra</taxon>
        <taxon>Opalozoa</taxon>
        <taxon>Opalinata</taxon>
        <taxon>Blastocystidae</taxon>
        <taxon>Blastocystis</taxon>
    </lineage>
</organism>
<gene>
    <name evidence="1" type="ORF">GSBLH_T00001242001</name>
</gene>
<dbReference type="GeneID" id="24918515"/>
<evidence type="ECO:0000313" key="1">
    <source>
        <dbReference type="EMBL" id="CBK21018.2"/>
    </source>
</evidence>
<accession>D8LYX9</accession>
<name>D8LYX9_BLAHO</name>
<dbReference type="RefSeq" id="XP_012895066.1">
    <property type="nucleotide sequence ID" value="XM_013039612.1"/>
</dbReference>
<dbReference type="EMBL" id="FN668640">
    <property type="protein sequence ID" value="CBK21018.2"/>
    <property type="molecule type" value="Genomic_DNA"/>
</dbReference>
<reference evidence="1" key="1">
    <citation type="submission" date="2010-02" db="EMBL/GenBank/DDBJ databases">
        <title>Sequencing and annotation of the Blastocystis hominis genome.</title>
        <authorList>
            <person name="Wincker P."/>
        </authorList>
    </citation>
    <scope>NUCLEOTIDE SEQUENCE</scope>
    <source>
        <strain evidence="1">Singapore isolate B</strain>
    </source>
</reference>
<sequence length="38" mass="4281">MKTPIRCRINGKSREKIAFHVESQVHWRCGGSLGTPSI</sequence>
<dbReference type="AlphaFoldDB" id="D8LYX9"/>
<dbReference type="InParanoid" id="D8LYX9"/>
<proteinExistence type="predicted"/>
<dbReference type="Proteomes" id="UP000008312">
    <property type="component" value="Unassembled WGS sequence"/>
</dbReference>